<dbReference type="AlphaFoldDB" id="A0A511NJ93"/>
<keyword evidence="2" id="KW-1185">Reference proteome</keyword>
<sequence length="62" mass="7463">MAMTNLMSEVLLEFHLLEERKLGTELNKNQNKNEKVTLSNQTHKILLYNDYFLKKNSHYFFV</sequence>
<dbReference type="Proteomes" id="UP000321245">
    <property type="component" value="Unassembled WGS sequence"/>
</dbReference>
<name>A0A511NJ93_9FLAO</name>
<accession>A0A511NJ93</accession>
<dbReference type="EMBL" id="BJXC01000020">
    <property type="protein sequence ID" value="GEM52853.1"/>
    <property type="molecule type" value="Genomic_DNA"/>
</dbReference>
<proteinExistence type="predicted"/>
<organism evidence="1 2">
    <name type="scientific">Empedobacter brevis NBRC 14943 = ATCC 43319</name>
    <dbReference type="NCBI Taxonomy" id="1218108"/>
    <lineage>
        <taxon>Bacteria</taxon>
        <taxon>Pseudomonadati</taxon>
        <taxon>Bacteroidota</taxon>
        <taxon>Flavobacteriia</taxon>
        <taxon>Flavobacteriales</taxon>
        <taxon>Weeksellaceae</taxon>
        <taxon>Empedobacter</taxon>
    </lineage>
</organism>
<evidence type="ECO:0000313" key="2">
    <source>
        <dbReference type="Proteomes" id="UP000321245"/>
    </source>
</evidence>
<evidence type="ECO:0000313" key="1">
    <source>
        <dbReference type="EMBL" id="GEM52853.1"/>
    </source>
</evidence>
<protein>
    <submittedName>
        <fullName evidence="1">Uncharacterized protein</fullName>
    </submittedName>
</protein>
<gene>
    <name evidence="1" type="ORF">EB1_26430</name>
</gene>
<reference evidence="1 2" key="1">
    <citation type="submission" date="2019-07" db="EMBL/GenBank/DDBJ databases">
        <title>Whole genome shotgun sequence of Empedobacter brevis NBRC 14943.</title>
        <authorList>
            <person name="Hosoyama A."/>
            <person name="Uohara A."/>
            <person name="Ohji S."/>
            <person name="Ichikawa N."/>
        </authorList>
    </citation>
    <scope>NUCLEOTIDE SEQUENCE [LARGE SCALE GENOMIC DNA]</scope>
    <source>
        <strain evidence="1 2">NBRC 14943</strain>
    </source>
</reference>
<comment type="caution">
    <text evidence="1">The sequence shown here is derived from an EMBL/GenBank/DDBJ whole genome shotgun (WGS) entry which is preliminary data.</text>
</comment>